<dbReference type="Gene3D" id="3.40.50.1820">
    <property type="entry name" value="alpha/beta hydrolase"/>
    <property type="match status" value="1"/>
</dbReference>
<evidence type="ECO:0000256" key="2">
    <source>
        <dbReference type="ARBA" id="ARBA00022963"/>
    </source>
</evidence>
<organism evidence="5 6">
    <name type="scientific">Dyella tabacisoli</name>
    <dbReference type="NCBI Taxonomy" id="2282381"/>
    <lineage>
        <taxon>Bacteria</taxon>
        <taxon>Pseudomonadati</taxon>
        <taxon>Pseudomonadota</taxon>
        <taxon>Gammaproteobacteria</taxon>
        <taxon>Lysobacterales</taxon>
        <taxon>Rhodanobacteraceae</taxon>
        <taxon>Dyella</taxon>
    </lineage>
</organism>
<keyword evidence="3" id="KW-0443">Lipid metabolism</keyword>
<keyword evidence="1" id="KW-0378">Hydrolase</keyword>
<evidence type="ECO:0000313" key="5">
    <source>
        <dbReference type="EMBL" id="RDD80409.1"/>
    </source>
</evidence>
<keyword evidence="4" id="KW-1133">Transmembrane helix</keyword>
<dbReference type="OrthoDB" id="9814760at2"/>
<comment type="caution">
    <text evidence="5">The sequence shown here is derived from an EMBL/GenBank/DDBJ whole genome shotgun (WGS) entry which is preliminary data.</text>
</comment>
<keyword evidence="2" id="KW-0442">Lipid degradation</keyword>
<dbReference type="GO" id="GO:0016042">
    <property type="term" value="P:lipid catabolic process"/>
    <property type="evidence" value="ECO:0007669"/>
    <property type="project" value="UniProtKB-KW"/>
</dbReference>
<evidence type="ECO:0000256" key="1">
    <source>
        <dbReference type="ARBA" id="ARBA00022801"/>
    </source>
</evidence>
<dbReference type="SUPFAM" id="SSF53474">
    <property type="entry name" value="alpha/beta-Hydrolases"/>
    <property type="match status" value="1"/>
</dbReference>
<dbReference type="PANTHER" id="PTHR10272">
    <property type="entry name" value="PLATELET-ACTIVATING FACTOR ACETYLHYDROLASE"/>
    <property type="match status" value="1"/>
</dbReference>
<reference evidence="5 6" key="1">
    <citation type="submission" date="2018-07" db="EMBL/GenBank/DDBJ databases">
        <title>Dyella tabacisoli L4-6T, whole genome shotgun sequence.</title>
        <authorList>
            <person name="Zhou X.-K."/>
            <person name="Li W.-J."/>
            <person name="Duan Y.-Q."/>
        </authorList>
    </citation>
    <scope>NUCLEOTIDE SEQUENCE [LARGE SCALE GENOMIC DNA]</scope>
    <source>
        <strain evidence="5 6">L4-6</strain>
    </source>
</reference>
<sequence length="418" mass="45588">MWILKGLAVLAALIVLGVGVLLGLLRDEHRAETRLPTPTGPYAVGRSIYTWTDAAHTDKLAPMPGTPRELVAWIWYPAPKYPMPNASPGVTADYLPAAWRAAVEQARGALISKFITRDLSRVRVHSMQDPDLSPEQQTYPVVIMRAGLAALTAEYTVLAEDLASHGYIVVGFDAPFRTAVMVFSDGRVVSRTAENNPELVSGPVQEKMIEKLLAAWSSDMGFALDQLERLNAAASGRFAGRLDLQHVGVFGHSLGGATAAQFCHEDSRCKAGIDVDGAPYGSVIREGLHQPFMFLVGEHGAASDPDTRRIDADIQSIYDRLPPEGRWWVTIRGANHFGFSDGVLVKSQRVQRLLHLLGIIGIDGRQQLSATAYYVHSFFDMYLKDAPASVLQNPPARYPVRVVTAANSSGSPEQLLPR</sequence>
<proteinExistence type="predicted"/>
<dbReference type="EMBL" id="QQAH01000017">
    <property type="protein sequence ID" value="RDD80409.1"/>
    <property type="molecule type" value="Genomic_DNA"/>
</dbReference>
<gene>
    <name evidence="5" type="ORF">DVJ77_17390</name>
</gene>
<dbReference type="Pfam" id="PF03403">
    <property type="entry name" value="PAF-AH_p_II"/>
    <property type="match status" value="2"/>
</dbReference>
<dbReference type="AlphaFoldDB" id="A0A369UQ05"/>
<dbReference type="PANTHER" id="PTHR10272:SF0">
    <property type="entry name" value="PLATELET-ACTIVATING FACTOR ACETYLHYDROLASE"/>
    <property type="match status" value="1"/>
</dbReference>
<keyword evidence="4" id="KW-0812">Transmembrane</keyword>
<evidence type="ECO:0000313" key="6">
    <source>
        <dbReference type="Proteomes" id="UP000253782"/>
    </source>
</evidence>
<keyword evidence="6" id="KW-1185">Reference proteome</keyword>
<keyword evidence="4" id="KW-0472">Membrane</keyword>
<evidence type="ECO:0000256" key="3">
    <source>
        <dbReference type="ARBA" id="ARBA00023098"/>
    </source>
</evidence>
<name>A0A369UQ05_9GAMM</name>
<protein>
    <submittedName>
        <fullName evidence="5">Family membership</fullName>
    </submittedName>
</protein>
<dbReference type="Proteomes" id="UP000253782">
    <property type="component" value="Unassembled WGS sequence"/>
</dbReference>
<accession>A0A369UQ05</accession>
<evidence type="ECO:0000256" key="4">
    <source>
        <dbReference type="SAM" id="Phobius"/>
    </source>
</evidence>
<dbReference type="RefSeq" id="WP_114846794.1">
    <property type="nucleotide sequence ID" value="NZ_JBHSPE010000021.1"/>
</dbReference>
<dbReference type="InterPro" id="IPR029058">
    <property type="entry name" value="AB_hydrolase_fold"/>
</dbReference>
<dbReference type="GO" id="GO:0003847">
    <property type="term" value="F:1-alkyl-2-acetylglycerophosphocholine esterase activity"/>
    <property type="evidence" value="ECO:0007669"/>
    <property type="project" value="TreeGrafter"/>
</dbReference>
<feature type="transmembrane region" description="Helical" evidence="4">
    <location>
        <begin position="6"/>
        <end position="25"/>
    </location>
</feature>